<dbReference type="GO" id="GO:0031588">
    <property type="term" value="C:nucleotide-activated protein kinase complex"/>
    <property type="evidence" value="ECO:0007669"/>
    <property type="project" value="TreeGrafter"/>
</dbReference>
<dbReference type="OrthoDB" id="5976022at2759"/>
<protein>
    <submittedName>
        <fullName evidence="5">Signal transduction protein MDG1</fullName>
    </submittedName>
</protein>
<dbReference type="GO" id="GO:0005737">
    <property type="term" value="C:cytoplasm"/>
    <property type="evidence" value="ECO:0007669"/>
    <property type="project" value="TreeGrafter"/>
</dbReference>
<feature type="region of interest" description="Disordered" evidence="3">
    <location>
        <begin position="433"/>
        <end position="459"/>
    </location>
</feature>
<dbReference type="FunCoup" id="A0A1E5RN28">
    <property type="interactions" value="77"/>
</dbReference>
<dbReference type="AlphaFoldDB" id="A0A1E5RN28"/>
<dbReference type="InParanoid" id="A0A1E5RN28"/>
<evidence type="ECO:0000256" key="2">
    <source>
        <dbReference type="ARBA" id="ARBA00038216"/>
    </source>
</evidence>
<evidence type="ECO:0000313" key="5">
    <source>
        <dbReference type="EMBL" id="OEJ88289.1"/>
    </source>
</evidence>
<dbReference type="InterPro" id="IPR032640">
    <property type="entry name" value="AMPK1_CBM"/>
</dbReference>
<dbReference type="Gene3D" id="2.60.40.10">
    <property type="entry name" value="Immunoglobulins"/>
    <property type="match status" value="1"/>
</dbReference>
<organism evidence="5 6">
    <name type="scientific">Hanseniaspora osmophila</name>
    <dbReference type="NCBI Taxonomy" id="56408"/>
    <lineage>
        <taxon>Eukaryota</taxon>
        <taxon>Fungi</taxon>
        <taxon>Dikarya</taxon>
        <taxon>Ascomycota</taxon>
        <taxon>Saccharomycotina</taxon>
        <taxon>Saccharomycetes</taxon>
        <taxon>Saccharomycodales</taxon>
        <taxon>Saccharomycodaceae</taxon>
        <taxon>Hanseniaspora</taxon>
    </lineage>
</organism>
<comment type="similarity">
    <text evidence="2">Belongs to the CRP1/MDG1 family.</text>
</comment>
<dbReference type="PANTHER" id="PTHR10343">
    <property type="entry name" value="5'-AMP-ACTIVATED PROTEIN KINASE , BETA SUBUNIT"/>
    <property type="match status" value="1"/>
</dbReference>
<feature type="compositionally biased region" description="Basic and acidic residues" evidence="3">
    <location>
        <begin position="514"/>
        <end position="533"/>
    </location>
</feature>
<feature type="region of interest" description="Disordered" evidence="3">
    <location>
        <begin position="363"/>
        <end position="382"/>
    </location>
</feature>
<feature type="compositionally biased region" description="Basic and acidic residues" evidence="3">
    <location>
        <begin position="433"/>
        <end position="449"/>
    </location>
</feature>
<dbReference type="InterPro" id="IPR014756">
    <property type="entry name" value="Ig_E-set"/>
</dbReference>
<feature type="region of interest" description="Disordered" evidence="3">
    <location>
        <begin position="106"/>
        <end position="134"/>
    </location>
</feature>
<comment type="caution">
    <text evidence="5">The sequence shown here is derived from an EMBL/GenBank/DDBJ whole genome shotgun (WGS) entry which is preliminary data.</text>
</comment>
<dbReference type="InterPro" id="IPR050827">
    <property type="entry name" value="CRP1_MDG1_kinase"/>
</dbReference>
<feature type="domain" description="AMP-activated protein kinase glycogen-binding" evidence="4">
    <location>
        <begin position="5"/>
        <end position="93"/>
    </location>
</feature>
<keyword evidence="1" id="KW-0597">Phosphoprotein</keyword>
<dbReference type="GO" id="GO:0005634">
    <property type="term" value="C:nucleus"/>
    <property type="evidence" value="ECO:0007669"/>
    <property type="project" value="TreeGrafter"/>
</dbReference>
<reference evidence="6" key="1">
    <citation type="journal article" date="2016" name="Genome Announc.">
        <title>Genome sequences of three species of Hanseniaspora isolated from spontaneous wine fermentations.</title>
        <authorList>
            <person name="Sternes P.R."/>
            <person name="Lee D."/>
            <person name="Kutyna D.R."/>
            <person name="Borneman A.R."/>
        </authorList>
    </citation>
    <scope>NUCLEOTIDE SEQUENCE [LARGE SCALE GENOMIC DNA]</scope>
    <source>
        <strain evidence="6">AWRI3579</strain>
    </source>
</reference>
<feature type="compositionally biased region" description="Basic and acidic residues" evidence="3">
    <location>
        <begin position="318"/>
        <end position="330"/>
    </location>
</feature>
<feature type="compositionally biased region" description="Basic residues" evidence="3">
    <location>
        <begin position="118"/>
        <end position="133"/>
    </location>
</feature>
<feature type="compositionally biased region" description="Low complexity" evidence="3">
    <location>
        <begin position="535"/>
        <end position="571"/>
    </location>
</feature>
<evidence type="ECO:0000313" key="6">
    <source>
        <dbReference type="Proteomes" id="UP000095728"/>
    </source>
</evidence>
<accession>A0A1E5RN28</accession>
<evidence type="ECO:0000256" key="3">
    <source>
        <dbReference type="SAM" id="MobiDB-lite"/>
    </source>
</evidence>
<sequence>MSNTVTFIYPAGPNEVIVTGDFDLWRQSLPMVKQIDGTFSLTMPIPVKSLKDGNRLYFKYVVDGEWVTSSDYPKASSTEDASIVNNYIEIDEESKRSSSFIPESVLPMSASSNNLNKQNKRKMKIKRKVRKNKKTGEKTILSEETEVYDGNNGSDSSAIITEQEVSTNENTPFEKTQPTTKTTTEALGKTDDAVVDETLQNDTFAEAAKAKASLPAEPVFTVQPIVPETEQSKPLAGETGPVIPKDADNIKEFNEVRDVDQEELNARLNKELKDKEELSGKTNIKSEQVDAPAAVGKMTSLAGEPGPVIPENPSEIKEFSEIRDEDKHPQPTETKYASLAGEPGPVIPENPSEIKEFSEIRKEAETAKTETAPNEENQEFHIQPIVPEVEKVQPLVGEPGPVIPQNAEDIKEFNEVRDVDQEELNTKLNKELKDKEAVVETPKEAETAKTETALNEENQEFHIQPIVPEVEKAQPLVGEPGPVIPQNAENIKEFNEVRDLDQEELNTKLNKELKDKEAVVETPKKAETPKDTEPTVTATKKTEPITTAAKKTKTAKTTPKPAAVKPTPKSKVTAKKPIPATAQKKEKSECCVIC</sequence>
<dbReference type="GO" id="GO:0007165">
    <property type="term" value="P:signal transduction"/>
    <property type="evidence" value="ECO:0007669"/>
    <property type="project" value="TreeGrafter"/>
</dbReference>
<name>A0A1E5RN28_9ASCO</name>
<dbReference type="Pfam" id="PF16561">
    <property type="entry name" value="AMPK1_CBM"/>
    <property type="match status" value="1"/>
</dbReference>
<dbReference type="EMBL" id="LPNM01000005">
    <property type="protein sequence ID" value="OEJ88289.1"/>
    <property type="molecule type" value="Genomic_DNA"/>
</dbReference>
<gene>
    <name evidence="5" type="ORF">AWRI3579_g657</name>
</gene>
<feature type="region of interest" description="Disordered" evidence="3">
    <location>
        <begin position="514"/>
        <end position="581"/>
    </location>
</feature>
<dbReference type="CDD" id="cd02859">
    <property type="entry name" value="E_set_AMPKbeta_like_N"/>
    <property type="match status" value="1"/>
</dbReference>
<evidence type="ECO:0000256" key="1">
    <source>
        <dbReference type="ARBA" id="ARBA00022553"/>
    </source>
</evidence>
<dbReference type="PANTHER" id="PTHR10343:SF81">
    <property type="entry name" value="CRUCIFORM DNA-RECOGNIZING PROTEIN 1-RELATED"/>
    <property type="match status" value="1"/>
</dbReference>
<feature type="region of interest" description="Disordered" evidence="3">
    <location>
        <begin position="318"/>
        <end position="351"/>
    </location>
</feature>
<evidence type="ECO:0000259" key="4">
    <source>
        <dbReference type="Pfam" id="PF16561"/>
    </source>
</evidence>
<dbReference type="Proteomes" id="UP000095728">
    <property type="component" value="Unassembled WGS sequence"/>
</dbReference>
<dbReference type="InterPro" id="IPR013783">
    <property type="entry name" value="Ig-like_fold"/>
</dbReference>
<dbReference type="STRING" id="56408.A0A1E5RN28"/>
<dbReference type="SUPFAM" id="SSF81296">
    <property type="entry name" value="E set domains"/>
    <property type="match status" value="1"/>
</dbReference>
<keyword evidence="6" id="KW-1185">Reference proteome</keyword>
<proteinExistence type="inferred from homology"/>
<dbReference type="GO" id="GO:0019901">
    <property type="term" value="F:protein kinase binding"/>
    <property type="evidence" value="ECO:0007669"/>
    <property type="project" value="TreeGrafter"/>
</dbReference>